<evidence type="ECO:0000256" key="2">
    <source>
        <dbReference type="ARBA" id="ARBA00022490"/>
    </source>
</evidence>
<proteinExistence type="predicted"/>
<feature type="compositionally biased region" description="Polar residues" evidence="4">
    <location>
        <begin position="395"/>
        <end position="408"/>
    </location>
</feature>
<keyword evidence="2" id="KW-0963">Cytoplasm</keyword>
<feature type="compositionally biased region" description="Basic and acidic residues" evidence="4">
    <location>
        <begin position="314"/>
        <end position="328"/>
    </location>
</feature>
<feature type="region of interest" description="Disordered" evidence="4">
    <location>
        <begin position="78"/>
        <end position="98"/>
    </location>
</feature>
<evidence type="ECO:0000256" key="4">
    <source>
        <dbReference type="SAM" id="MobiDB-lite"/>
    </source>
</evidence>
<evidence type="ECO:0000313" key="5">
    <source>
        <dbReference type="EMBL" id="KAL2059327.1"/>
    </source>
</evidence>
<comment type="subcellular location">
    <subcellularLocation>
        <location evidence="1">Cytoplasm</location>
    </subcellularLocation>
</comment>
<comment type="caution">
    <text evidence="5">The sequence shown here is derived from an EMBL/GenBank/DDBJ whole genome shotgun (WGS) entry which is preliminary data.</text>
</comment>
<feature type="coiled-coil region" evidence="3">
    <location>
        <begin position="115"/>
        <end position="160"/>
    </location>
</feature>
<evidence type="ECO:0000256" key="1">
    <source>
        <dbReference type="ARBA" id="ARBA00004496"/>
    </source>
</evidence>
<evidence type="ECO:0000313" key="6">
    <source>
        <dbReference type="Proteomes" id="UP001590951"/>
    </source>
</evidence>
<gene>
    <name evidence="5" type="ORF">ABVK25_000619</name>
</gene>
<feature type="compositionally biased region" description="Low complexity" evidence="4">
    <location>
        <begin position="28"/>
        <end position="38"/>
    </location>
</feature>
<accession>A0ABR4BPM7</accession>
<dbReference type="EMBL" id="JBHFEH010000001">
    <property type="protein sequence ID" value="KAL2059327.1"/>
    <property type="molecule type" value="Genomic_DNA"/>
</dbReference>
<reference evidence="5 6" key="1">
    <citation type="submission" date="2024-09" db="EMBL/GenBank/DDBJ databases">
        <title>Rethinking Asexuality: The Enigmatic Case of Functional Sexual Genes in Lepraria (Stereocaulaceae).</title>
        <authorList>
            <person name="Doellman M."/>
            <person name="Sun Y."/>
            <person name="Barcenas-Pena A."/>
            <person name="Lumbsch H.T."/>
            <person name="Grewe F."/>
        </authorList>
    </citation>
    <scope>NUCLEOTIDE SEQUENCE [LARGE SCALE GENOMIC DNA]</scope>
    <source>
        <strain evidence="5 6">Grewe 0041</strain>
    </source>
</reference>
<protein>
    <submittedName>
        <fullName evidence="5">Uncharacterized protein</fullName>
    </submittedName>
</protein>
<evidence type="ECO:0000256" key="3">
    <source>
        <dbReference type="SAM" id="Coils"/>
    </source>
</evidence>
<feature type="compositionally biased region" description="Basic residues" evidence="4">
    <location>
        <begin position="87"/>
        <end position="98"/>
    </location>
</feature>
<dbReference type="InterPro" id="IPR028133">
    <property type="entry name" value="Dynamitin"/>
</dbReference>
<dbReference type="PANTHER" id="PTHR15346">
    <property type="entry name" value="DYNACTIN SUBUNIT"/>
    <property type="match status" value="1"/>
</dbReference>
<dbReference type="Pfam" id="PF04912">
    <property type="entry name" value="Dynamitin"/>
    <property type="match status" value="1"/>
</dbReference>
<keyword evidence="3" id="KW-0175">Coiled coil</keyword>
<feature type="region of interest" description="Disordered" evidence="4">
    <location>
        <begin position="394"/>
        <end position="413"/>
    </location>
</feature>
<feature type="region of interest" description="Disordered" evidence="4">
    <location>
        <begin position="1"/>
        <end position="63"/>
    </location>
</feature>
<dbReference type="Proteomes" id="UP001590951">
    <property type="component" value="Unassembled WGS sequence"/>
</dbReference>
<sequence>MSTVRKYAGLPDLDPSPDIYETPELTDDNSTNPTSTTLRSESPASSCHDGNEDDTSGIDRHRLDADEARTHFLSAFEQEESLSNRISNKRKLYRSSSRKRRKDGLDINGIINGLEVSSDDEVESLERKLARLRREVAEVKDEFERRKEKARENASQEIKDETASLETLSHVLDSVGPITTDGEASAASRLTRRLACVSRPNRQPVDGKPAEPAQQDRTSSTYTVTYAPKYQEDHTLSKVSDFDSRLALIEAALGIDTIPLPTQDRSTSKAVIPTLNSLDKQLTILSTSTDSSLDTISRRVRQLTHDAEKLEQARKSAKAAREALKEEALSPTGKGLRSPPASSASRFSEIEDRESMSKINALYGTLSTIESLAPLLPSVLDRLRSLRTLHADAATASQSLSKVESQQEAMKEELQGWREGLEKVEKAMESGEQTMKGNTDMVEGWVKELEERMRKLA</sequence>
<feature type="region of interest" description="Disordered" evidence="4">
    <location>
        <begin position="197"/>
        <end position="222"/>
    </location>
</feature>
<feature type="compositionally biased region" description="Low complexity" evidence="4">
    <location>
        <begin position="337"/>
        <end position="346"/>
    </location>
</feature>
<name>A0ABR4BPM7_9LECA</name>
<organism evidence="5 6">
    <name type="scientific">Lepraria finkii</name>
    <dbReference type="NCBI Taxonomy" id="1340010"/>
    <lineage>
        <taxon>Eukaryota</taxon>
        <taxon>Fungi</taxon>
        <taxon>Dikarya</taxon>
        <taxon>Ascomycota</taxon>
        <taxon>Pezizomycotina</taxon>
        <taxon>Lecanoromycetes</taxon>
        <taxon>OSLEUM clade</taxon>
        <taxon>Lecanoromycetidae</taxon>
        <taxon>Lecanorales</taxon>
        <taxon>Lecanorineae</taxon>
        <taxon>Stereocaulaceae</taxon>
        <taxon>Lepraria</taxon>
    </lineage>
</organism>
<feature type="region of interest" description="Disordered" evidence="4">
    <location>
        <begin position="314"/>
        <end position="349"/>
    </location>
</feature>
<keyword evidence="6" id="KW-1185">Reference proteome</keyword>